<name>A0A285V6S0_9ACTN</name>
<feature type="domain" description="UspA" evidence="2">
    <location>
        <begin position="155"/>
        <end position="286"/>
    </location>
</feature>
<dbReference type="Proteomes" id="UP000219435">
    <property type="component" value="Unassembled WGS sequence"/>
</dbReference>
<dbReference type="InterPro" id="IPR006015">
    <property type="entry name" value="Universal_stress_UspA"/>
</dbReference>
<comment type="similarity">
    <text evidence="1">Belongs to the universal stress protein A family.</text>
</comment>
<evidence type="ECO:0000259" key="2">
    <source>
        <dbReference type="Pfam" id="PF00582"/>
    </source>
</evidence>
<proteinExistence type="inferred from homology"/>
<protein>
    <submittedName>
        <fullName evidence="3">Nucleotide-binding universal stress protein, UspA family</fullName>
    </submittedName>
</protein>
<evidence type="ECO:0000313" key="4">
    <source>
        <dbReference type="Proteomes" id="UP000219435"/>
    </source>
</evidence>
<accession>A0A285V6S0</accession>
<organism evidence="3 4">
    <name type="scientific">Blastococcus aggregatus</name>
    <dbReference type="NCBI Taxonomy" id="38502"/>
    <lineage>
        <taxon>Bacteria</taxon>
        <taxon>Bacillati</taxon>
        <taxon>Actinomycetota</taxon>
        <taxon>Actinomycetes</taxon>
        <taxon>Geodermatophilales</taxon>
        <taxon>Geodermatophilaceae</taxon>
        <taxon>Blastococcus</taxon>
    </lineage>
</organism>
<dbReference type="CDD" id="cd00293">
    <property type="entry name" value="USP-like"/>
    <property type="match status" value="2"/>
</dbReference>
<reference evidence="4" key="1">
    <citation type="submission" date="2017-08" db="EMBL/GenBank/DDBJ databases">
        <authorList>
            <person name="Varghese N."/>
            <person name="Submissions S."/>
        </authorList>
    </citation>
    <scope>NUCLEOTIDE SEQUENCE [LARGE SCALE GENOMIC DNA]</scope>
    <source>
        <strain evidence="4">DSM 4725</strain>
    </source>
</reference>
<dbReference type="PANTHER" id="PTHR46268">
    <property type="entry name" value="STRESS RESPONSE PROTEIN NHAX"/>
    <property type="match status" value="1"/>
</dbReference>
<dbReference type="EMBL" id="OBQI01000003">
    <property type="protein sequence ID" value="SOC49627.1"/>
    <property type="molecule type" value="Genomic_DNA"/>
</dbReference>
<dbReference type="Pfam" id="PF00582">
    <property type="entry name" value="Usp"/>
    <property type="match status" value="2"/>
</dbReference>
<sequence>MVGVDGSPGGRTALEWAWAAAARRGAPLRVVSAFPVDDYWSDVLLLDEGRVEALRSATAARLTALVAEVRAAAGDPEVQVEERVVAGAPAEHLVGLSEDAGLLVVGSRGRGGVRSTLLGSVALHCATSARCPVVVVHPGAAVLSPPSGERSSPPRVVVGVDDSDTTRAALAHAVAFGDELGAEVEAVLAVQPPVRWSEVDVVAPLPAAQERALARARDMVAGLPAGSRVSVLAAEGPAVAVLTERSEGAALLVVGSRSRSRLPGMLLGSVALHCVVHGRCPVMVVHS</sequence>
<evidence type="ECO:0000313" key="3">
    <source>
        <dbReference type="EMBL" id="SOC49627.1"/>
    </source>
</evidence>
<dbReference type="PANTHER" id="PTHR46268:SF6">
    <property type="entry name" value="UNIVERSAL STRESS PROTEIN UP12"/>
    <property type="match status" value="1"/>
</dbReference>
<dbReference type="Gene3D" id="3.40.50.620">
    <property type="entry name" value="HUPs"/>
    <property type="match status" value="2"/>
</dbReference>
<dbReference type="AlphaFoldDB" id="A0A285V6S0"/>
<dbReference type="InterPro" id="IPR006016">
    <property type="entry name" value="UspA"/>
</dbReference>
<dbReference type="PRINTS" id="PR01438">
    <property type="entry name" value="UNVRSLSTRESS"/>
</dbReference>
<dbReference type="SUPFAM" id="SSF52402">
    <property type="entry name" value="Adenine nucleotide alpha hydrolases-like"/>
    <property type="match status" value="2"/>
</dbReference>
<dbReference type="InterPro" id="IPR014729">
    <property type="entry name" value="Rossmann-like_a/b/a_fold"/>
</dbReference>
<gene>
    <name evidence="3" type="ORF">SAMN05660748_2356</name>
</gene>
<feature type="domain" description="UspA" evidence="2">
    <location>
        <begin position="1"/>
        <end position="137"/>
    </location>
</feature>
<evidence type="ECO:0000256" key="1">
    <source>
        <dbReference type="ARBA" id="ARBA00008791"/>
    </source>
</evidence>
<keyword evidence="4" id="KW-1185">Reference proteome</keyword>